<dbReference type="VEuPathDB" id="FungiDB:ASPWEDRAFT_746623"/>
<feature type="transmembrane region" description="Helical" evidence="6">
    <location>
        <begin position="266"/>
        <end position="288"/>
    </location>
</feature>
<feature type="transmembrane region" description="Helical" evidence="6">
    <location>
        <begin position="193"/>
        <end position="214"/>
    </location>
</feature>
<keyword evidence="3 6" id="KW-0812">Transmembrane</keyword>
<gene>
    <name evidence="8" type="ORF">ASPWEDRAFT_746623</name>
</gene>
<feature type="transmembrane region" description="Helical" evidence="6">
    <location>
        <begin position="133"/>
        <end position="156"/>
    </location>
</feature>
<sequence>MAPQIVDLSDPRIQPGNQIDAELVHTFSENEKAPPPPQDAFGDEEFAEVKYKVLKWWQGGMLMIAETISLGILTLPKAMASLGFVPGLIILVGLGIIATYTGYVIAQFKWRFPHISSMSDAGYQLLGPIGRELVGFAQILFLVFIMASHLVTFSVAMNTLTHHGTCSIVFGVVGLIASFICTLPRTLAKMTWLSVASFISILIAVFITMVAVGVRKSSDVIIHATAQPSLVTGVTAAANITFTYVTHNTFFSFIAEFEDPRDFPKALALLQTVDISLYIVTAVVIYYFTGNNVTSPALGSAGPLIAKIAYGIALPTNTKRQIIIAGVMNAHIAAKTIYLRVFAGTDRIHKRDLVATGSWIGIGLALWIVAWIIASAIPVFDDLLSLMTSLFATWFTFTLPGMFWFYMNRDVWFSSLRKLCLTLLNTFIICIGLLLCGLGVYASGKAIHDDASSDSFSCADNS</sequence>
<dbReference type="GO" id="GO:0016020">
    <property type="term" value="C:membrane"/>
    <property type="evidence" value="ECO:0007669"/>
    <property type="project" value="UniProtKB-SubCell"/>
</dbReference>
<comment type="subcellular location">
    <subcellularLocation>
        <location evidence="1">Membrane</location>
        <topology evidence="1">Multi-pass membrane protein</topology>
    </subcellularLocation>
</comment>
<feature type="transmembrane region" description="Helical" evidence="6">
    <location>
        <begin position="82"/>
        <end position="106"/>
    </location>
</feature>
<evidence type="ECO:0000256" key="5">
    <source>
        <dbReference type="ARBA" id="ARBA00023136"/>
    </source>
</evidence>
<reference evidence="9" key="1">
    <citation type="journal article" date="2017" name="Genome Biol.">
        <title>Comparative genomics reveals high biological diversity and specific adaptations in the industrially and medically important fungal genus Aspergillus.</title>
        <authorList>
            <person name="de Vries R.P."/>
            <person name="Riley R."/>
            <person name="Wiebenga A."/>
            <person name="Aguilar-Osorio G."/>
            <person name="Amillis S."/>
            <person name="Uchima C.A."/>
            <person name="Anderluh G."/>
            <person name="Asadollahi M."/>
            <person name="Askin M."/>
            <person name="Barry K."/>
            <person name="Battaglia E."/>
            <person name="Bayram O."/>
            <person name="Benocci T."/>
            <person name="Braus-Stromeyer S.A."/>
            <person name="Caldana C."/>
            <person name="Canovas D."/>
            <person name="Cerqueira G.C."/>
            <person name="Chen F."/>
            <person name="Chen W."/>
            <person name="Choi C."/>
            <person name="Clum A."/>
            <person name="Dos Santos R.A."/>
            <person name="Damasio A.R."/>
            <person name="Diallinas G."/>
            <person name="Emri T."/>
            <person name="Fekete E."/>
            <person name="Flipphi M."/>
            <person name="Freyberg S."/>
            <person name="Gallo A."/>
            <person name="Gournas C."/>
            <person name="Habgood R."/>
            <person name="Hainaut M."/>
            <person name="Harispe M.L."/>
            <person name="Henrissat B."/>
            <person name="Hilden K.S."/>
            <person name="Hope R."/>
            <person name="Hossain A."/>
            <person name="Karabika E."/>
            <person name="Karaffa L."/>
            <person name="Karanyi Z."/>
            <person name="Krasevec N."/>
            <person name="Kuo A."/>
            <person name="Kusch H."/>
            <person name="LaButti K."/>
            <person name="Lagendijk E.L."/>
            <person name="Lapidus A."/>
            <person name="Levasseur A."/>
            <person name="Lindquist E."/>
            <person name="Lipzen A."/>
            <person name="Logrieco A.F."/>
            <person name="MacCabe A."/>
            <person name="Maekelae M.R."/>
            <person name="Malavazi I."/>
            <person name="Melin P."/>
            <person name="Meyer V."/>
            <person name="Mielnichuk N."/>
            <person name="Miskei M."/>
            <person name="Molnar A.P."/>
            <person name="Mule G."/>
            <person name="Ngan C.Y."/>
            <person name="Orejas M."/>
            <person name="Orosz E."/>
            <person name="Ouedraogo J.P."/>
            <person name="Overkamp K.M."/>
            <person name="Park H.-S."/>
            <person name="Perrone G."/>
            <person name="Piumi F."/>
            <person name="Punt P.J."/>
            <person name="Ram A.F."/>
            <person name="Ramon A."/>
            <person name="Rauscher S."/>
            <person name="Record E."/>
            <person name="Riano-Pachon D.M."/>
            <person name="Robert V."/>
            <person name="Roehrig J."/>
            <person name="Ruller R."/>
            <person name="Salamov A."/>
            <person name="Salih N.S."/>
            <person name="Samson R.A."/>
            <person name="Sandor E."/>
            <person name="Sanguinetti M."/>
            <person name="Schuetze T."/>
            <person name="Sepcic K."/>
            <person name="Shelest E."/>
            <person name="Sherlock G."/>
            <person name="Sophianopoulou V."/>
            <person name="Squina F.M."/>
            <person name="Sun H."/>
            <person name="Susca A."/>
            <person name="Todd R.B."/>
            <person name="Tsang A."/>
            <person name="Unkles S.E."/>
            <person name="van de Wiele N."/>
            <person name="van Rossen-Uffink D."/>
            <person name="Oliveira J.V."/>
            <person name="Vesth T.C."/>
            <person name="Visser J."/>
            <person name="Yu J.-H."/>
            <person name="Zhou M."/>
            <person name="Andersen M.R."/>
            <person name="Archer D.B."/>
            <person name="Baker S.E."/>
            <person name="Benoit I."/>
            <person name="Brakhage A.A."/>
            <person name="Braus G.H."/>
            <person name="Fischer R."/>
            <person name="Frisvad J.C."/>
            <person name="Goldman G.H."/>
            <person name="Houbraken J."/>
            <person name="Oakley B."/>
            <person name="Pocsi I."/>
            <person name="Scazzocchio C."/>
            <person name="Seiboth B."/>
            <person name="vanKuyk P.A."/>
            <person name="Wortman J."/>
            <person name="Dyer P.S."/>
            <person name="Grigoriev I.V."/>
        </authorList>
    </citation>
    <scope>NUCLEOTIDE SEQUENCE [LARGE SCALE GENOMIC DNA]</scope>
    <source>
        <strain evidence="9">DTO 134E9</strain>
    </source>
</reference>
<evidence type="ECO:0000313" key="9">
    <source>
        <dbReference type="Proteomes" id="UP000184383"/>
    </source>
</evidence>
<dbReference type="AlphaFoldDB" id="A0A1L9R7R9"/>
<evidence type="ECO:0000256" key="1">
    <source>
        <dbReference type="ARBA" id="ARBA00004141"/>
    </source>
</evidence>
<dbReference type="RefSeq" id="XP_040684638.1">
    <property type="nucleotide sequence ID" value="XM_040839502.1"/>
</dbReference>
<dbReference type="Proteomes" id="UP000184383">
    <property type="component" value="Unassembled WGS sequence"/>
</dbReference>
<feature type="transmembrane region" description="Helical" evidence="6">
    <location>
        <begin position="353"/>
        <end position="377"/>
    </location>
</feature>
<keyword evidence="4 6" id="KW-1133">Transmembrane helix</keyword>
<feature type="transmembrane region" description="Helical" evidence="6">
    <location>
        <begin position="56"/>
        <end position="75"/>
    </location>
</feature>
<dbReference type="PANTHER" id="PTHR22950">
    <property type="entry name" value="AMINO ACID TRANSPORTER"/>
    <property type="match status" value="1"/>
</dbReference>
<dbReference type="Pfam" id="PF01490">
    <property type="entry name" value="Aa_trans"/>
    <property type="match status" value="1"/>
</dbReference>
<evidence type="ECO:0000313" key="8">
    <source>
        <dbReference type="EMBL" id="OJJ30961.1"/>
    </source>
</evidence>
<feature type="transmembrane region" description="Helical" evidence="6">
    <location>
        <begin position="419"/>
        <end position="442"/>
    </location>
</feature>
<name>A0A1L9R7R9_ASPWE</name>
<protein>
    <recommendedName>
        <fullName evidence="7">Amino acid transporter transmembrane domain-containing protein</fullName>
    </recommendedName>
</protein>
<dbReference type="FunFam" id="1.20.1740.10:FF:000039">
    <property type="entry name" value="Neutral amino acid transporter (Eurofung)"/>
    <property type="match status" value="1"/>
</dbReference>
<dbReference type="InterPro" id="IPR013057">
    <property type="entry name" value="AA_transpt_TM"/>
</dbReference>
<organism evidence="8 9">
    <name type="scientific">Aspergillus wentii DTO 134E9</name>
    <dbReference type="NCBI Taxonomy" id="1073089"/>
    <lineage>
        <taxon>Eukaryota</taxon>
        <taxon>Fungi</taxon>
        <taxon>Dikarya</taxon>
        <taxon>Ascomycota</taxon>
        <taxon>Pezizomycotina</taxon>
        <taxon>Eurotiomycetes</taxon>
        <taxon>Eurotiomycetidae</taxon>
        <taxon>Eurotiales</taxon>
        <taxon>Aspergillaceae</taxon>
        <taxon>Aspergillus</taxon>
        <taxon>Aspergillus subgen. Cremei</taxon>
    </lineage>
</organism>
<comment type="similarity">
    <text evidence="2">Belongs to the amino acid/polyamine transporter 2 family.</text>
</comment>
<feature type="domain" description="Amino acid transporter transmembrane" evidence="7">
    <location>
        <begin position="54"/>
        <end position="442"/>
    </location>
</feature>
<dbReference type="STRING" id="1073089.A0A1L9R7R9"/>
<accession>A0A1L9R7R9</accession>
<proteinExistence type="inferred from homology"/>
<evidence type="ECO:0000256" key="6">
    <source>
        <dbReference type="SAM" id="Phobius"/>
    </source>
</evidence>
<evidence type="ECO:0000256" key="3">
    <source>
        <dbReference type="ARBA" id="ARBA00022692"/>
    </source>
</evidence>
<dbReference type="GO" id="GO:0015179">
    <property type="term" value="F:L-amino acid transmembrane transporter activity"/>
    <property type="evidence" value="ECO:0007669"/>
    <property type="project" value="TreeGrafter"/>
</dbReference>
<dbReference type="OrthoDB" id="294730at2759"/>
<dbReference type="PANTHER" id="PTHR22950:SF479">
    <property type="entry name" value="AMINO ACID TRANSPORTER (EUROFUNG)-RELATED"/>
    <property type="match status" value="1"/>
</dbReference>
<dbReference type="EMBL" id="KV878216">
    <property type="protein sequence ID" value="OJJ30961.1"/>
    <property type="molecule type" value="Genomic_DNA"/>
</dbReference>
<keyword evidence="5 6" id="KW-0472">Membrane</keyword>
<evidence type="ECO:0000256" key="4">
    <source>
        <dbReference type="ARBA" id="ARBA00022989"/>
    </source>
</evidence>
<feature type="transmembrane region" description="Helical" evidence="6">
    <location>
        <begin position="322"/>
        <end position="341"/>
    </location>
</feature>
<feature type="transmembrane region" description="Helical" evidence="6">
    <location>
        <begin position="383"/>
        <end position="407"/>
    </location>
</feature>
<evidence type="ECO:0000259" key="7">
    <source>
        <dbReference type="Pfam" id="PF01490"/>
    </source>
</evidence>
<dbReference type="GeneID" id="63755350"/>
<feature type="transmembrane region" description="Helical" evidence="6">
    <location>
        <begin position="168"/>
        <end position="187"/>
    </location>
</feature>
<dbReference type="Gene3D" id="1.20.1740.10">
    <property type="entry name" value="Amino acid/polyamine transporter I"/>
    <property type="match status" value="1"/>
</dbReference>
<evidence type="ECO:0000256" key="2">
    <source>
        <dbReference type="ARBA" id="ARBA00008066"/>
    </source>
</evidence>
<keyword evidence="9" id="KW-1185">Reference proteome</keyword>